<dbReference type="AlphaFoldDB" id="A0A212RQM8"/>
<name>A0A212RQM8_9PROT</name>
<evidence type="ECO:0000313" key="2">
    <source>
        <dbReference type="Proteomes" id="UP000197065"/>
    </source>
</evidence>
<protein>
    <submittedName>
        <fullName evidence="1">Uncharacterized protein</fullName>
    </submittedName>
</protein>
<gene>
    <name evidence="1" type="ORF">SAMN07250955_11258</name>
</gene>
<keyword evidence="2" id="KW-1185">Reference proteome</keyword>
<dbReference type="OrthoDB" id="7270926at2"/>
<dbReference type="Proteomes" id="UP000197065">
    <property type="component" value="Unassembled WGS sequence"/>
</dbReference>
<accession>A0A212RQM8</accession>
<reference evidence="1 2" key="1">
    <citation type="submission" date="2017-06" db="EMBL/GenBank/DDBJ databases">
        <authorList>
            <person name="Kim H.J."/>
            <person name="Triplett B.A."/>
        </authorList>
    </citation>
    <scope>NUCLEOTIDE SEQUENCE [LARGE SCALE GENOMIC DNA]</scope>
    <source>
        <strain evidence="1 2">B29T1</strain>
    </source>
</reference>
<proteinExistence type="predicted"/>
<evidence type="ECO:0000313" key="1">
    <source>
        <dbReference type="EMBL" id="SNB74884.1"/>
    </source>
</evidence>
<dbReference type="RefSeq" id="WP_088562394.1">
    <property type="nucleotide sequence ID" value="NZ_FYEH01000012.1"/>
</dbReference>
<sequence>MSDRDRQRSRVYAWEEAIIVPRDRSTVAFDKAQGMIDAIWRECGLDFPPRSRLLPSRARSLLGRANRLDLELPATFPSWVLLHELAHSMSSDHDGRSDGHGPVFLGIYVALLVRYLRLPAPLLHDSLRQWRLVVEKDARPIFLNQKRE</sequence>
<organism evidence="1 2">
    <name type="scientific">Arboricoccus pini</name>
    <dbReference type="NCBI Taxonomy" id="1963835"/>
    <lineage>
        <taxon>Bacteria</taxon>
        <taxon>Pseudomonadati</taxon>
        <taxon>Pseudomonadota</taxon>
        <taxon>Alphaproteobacteria</taxon>
        <taxon>Geminicoccales</taxon>
        <taxon>Geminicoccaceae</taxon>
        <taxon>Arboricoccus</taxon>
    </lineage>
</organism>
<dbReference type="EMBL" id="FYEH01000012">
    <property type="protein sequence ID" value="SNB74884.1"/>
    <property type="molecule type" value="Genomic_DNA"/>
</dbReference>